<evidence type="ECO:0000313" key="3">
    <source>
        <dbReference type="Proteomes" id="UP000772434"/>
    </source>
</evidence>
<proteinExistence type="predicted"/>
<gene>
    <name evidence="2" type="ORF">BDP27DRAFT_1356345</name>
</gene>
<feature type="chain" id="PRO_5040286188" evidence="1">
    <location>
        <begin position="21"/>
        <end position="156"/>
    </location>
</feature>
<organism evidence="2 3">
    <name type="scientific">Rhodocollybia butyracea</name>
    <dbReference type="NCBI Taxonomy" id="206335"/>
    <lineage>
        <taxon>Eukaryota</taxon>
        <taxon>Fungi</taxon>
        <taxon>Dikarya</taxon>
        <taxon>Basidiomycota</taxon>
        <taxon>Agaricomycotina</taxon>
        <taxon>Agaricomycetes</taxon>
        <taxon>Agaricomycetidae</taxon>
        <taxon>Agaricales</taxon>
        <taxon>Marasmiineae</taxon>
        <taxon>Omphalotaceae</taxon>
        <taxon>Rhodocollybia</taxon>
    </lineage>
</organism>
<sequence>MRVQLSFATLITLFLHGASASPKPQLTYVAFGPSGEVPEPLDLAVTQWASPIGTASGGEETTYLFNEIVTTVEIGDMADTTTVVTATGGTYLAFPLAVLTLELIHLGPQGLEGDEGECHFTSSDGGECVENFHGEGDILALTLSGPAVTYTLAGSE</sequence>
<dbReference type="EMBL" id="JADNRY010000001">
    <property type="protein sequence ID" value="KAF9078484.1"/>
    <property type="molecule type" value="Genomic_DNA"/>
</dbReference>
<evidence type="ECO:0000313" key="2">
    <source>
        <dbReference type="EMBL" id="KAF9078484.1"/>
    </source>
</evidence>
<evidence type="ECO:0000256" key="1">
    <source>
        <dbReference type="SAM" id="SignalP"/>
    </source>
</evidence>
<dbReference type="Proteomes" id="UP000772434">
    <property type="component" value="Unassembled WGS sequence"/>
</dbReference>
<keyword evidence="1" id="KW-0732">Signal</keyword>
<keyword evidence="3" id="KW-1185">Reference proteome</keyword>
<protein>
    <submittedName>
        <fullName evidence="2">Uncharacterized protein</fullName>
    </submittedName>
</protein>
<reference evidence="2" key="1">
    <citation type="submission" date="2020-11" db="EMBL/GenBank/DDBJ databases">
        <authorList>
            <consortium name="DOE Joint Genome Institute"/>
            <person name="Ahrendt S."/>
            <person name="Riley R."/>
            <person name="Andreopoulos W."/>
            <person name="Labutti K."/>
            <person name="Pangilinan J."/>
            <person name="Ruiz-Duenas F.J."/>
            <person name="Barrasa J.M."/>
            <person name="Sanchez-Garcia M."/>
            <person name="Camarero S."/>
            <person name="Miyauchi S."/>
            <person name="Serrano A."/>
            <person name="Linde D."/>
            <person name="Babiker R."/>
            <person name="Drula E."/>
            <person name="Ayuso-Fernandez I."/>
            <person name="Pacheco R."/>
            <person name="Padilla G."/>
            <person name="Ferreira P."/>
            <person name="Barriuso J."/>
            <person name="Kellner H."/>
            <person name="Castanera R."/>
            <person name="Alfaro M."/>
            <person name="Ramirez L."/>
            <person name="Pisabarro A.G."/>
            <person name="Kuo A."/>
            <person name="Tritt A."/>
            <person name="Lipzen A."/>
            <person name="He G."/>
            <person name="Yan M."/>
            <person name="Ng V."/>
            <person name="Cullen D."/>
            <person name="Martin F."/>
            <person name="Rosso M.-N."/>
            <person name="Henrissat B."/>
            <person name="Hibbett D."/>
            <person name="Martinez A.T."/>
            <person name="Grigoriev I.V."/>
        </authorList>
    </citation>
    <scope>NUCLEOTIDE SEQUENCE</scope>
    <source>
        <strain evidence="2">AH 40177</strain>
    </source>
</reference>
<comment type="caution">
    <text evidence="2">The sequence shown here is derived from an EMBL/GenBank/DDBJ whole genome shotgun (WGS) entry which is preliminary data.</text>
</comment>
<dbReference type="OrthoDB" id="3088268at2759"/>
<accession>A0A9P5UGI4</accession>
<dbReference type="AlphaFoldDB" id="A0A9P5UGI4"/>
<name>A0A9P5UGI4_9AGAR</name>
<feature type="signal peptide" evidence="1">
    <location>
        <begin position="1"/>
        <end position="20"/>
    </location>
</feature>